<keyword evidence="4" id="KW-1185">Reference proteome</keyword>
<dbReference type="OrthoDB" id="4333421at2"/>
<feature type="signal peptide" evidence="2">
    <location>
        <begin position="1"/>
        <end position="45"/>
    </location>
</feature>
<keyword evidence="1" id="KW-1133">Transmembrane helix</keyword>
<keyword evidence="2" id="KW-0732">Signal</keyword>
<dbReference type="Proteomes" id="UP000053260">
    <property type="component" value="Unassembled WGS sequence"/>
</dbReference>
<keyword evidence="1" id="KW-0472">Membrane</keyword>
<sequence>MGRRTAWWRAGAWRGRRPSARARGAVVAAALLCTTAALPSPLALAAPTPDPYTFATDARSVSAATTTADAEPLTLGETYKSSLPSSGKTYYRLDLDAAANAYVSATAVPSPGSTVSASDGIRVTVQDADSRLCSHDSEIFGSVRSPRPIAAWGWREVSSTRPRCEKAGTYYVVVERTGTAASAPDTWDLELFAASEPPLTRTGTTGTPGAWDSASPAPLTGKAVWRAGGAGFATATSVGQGSWRHDVTPGRTLFYKVPVSWGQQLYATAELGSSSAGSRLTPSALNLSLYNPVRGFVDDANASYDGSQKSADLDPLPPVAYGNRFAGADRVSGMRFAGSYYLVVHLSTAVAERFGDGPLTVTLRVQVQGTAQAEPGYAGQPKPAGIFGRITPSDPVTSARGGAAGAGGDALMEALAVGGLGAGTLLLVVLGVWTVAARRGAR</sequence>
<feature type="chain" id="PRO_5007108690" description="Peptidase" evidence="2">
    <location>
        <begin position="46"/>
        <end position="442"/>
    </location>
</feature>
<protein>
    <recommendedName>
        <fullName evidence="5">Peptidase</fullName>
    </recommendedName>
</protein>
<feature type="transmembrane region" description="Helical" evidence="1">
    <location>
        <begin position="414"/>
        <end position="436"/>
    </location>
</feature>
<proteinExistence type="predicted"/>
<evidence type="ECO:0000313" key="3">
    <source>
        <dbReference type="EMBL" id="KUO21460.1"/>
    </source>
</evidence>
<keyword evidence="1" id="KW-0812">Transmembrane</keyword>
<reference evidence="3 4" key="1">
    <citation type="submission" date="2015-10" db="EMBL/GenBank/DDBJ databases">
        <title>Draft genome sequence of Streptomyces sp. RV15, isolated from a marine sponge.</title>
        <authorList>
            <person name="Ruckert C."/>
            <person name="Abdelmohsen U.R."/>
            <person name="Winkler A."/>
            <person name="Hentschel U."/>
            <person name="Kalinowski J."/>
            <person name="Kampfer P."/>
            <person name="Glaeser S."/>
        </authorList>
    </citation>
    <scope>NUCLEOTIDE SEQUENCE [LARGE SCALE GENOMIC DNA]</scope>
    <source>
        <strain evidence="3 4">RV15</strain>
    </source>
</reference>
<evidence type="ECO:0000256" key="1">
    <source>
        <dbReference type="SAM" id="Phobius"/>
    </source>
</evidence>
<dbReference type="Gene3D" id="2.60.120.380">
    <property type="match status" value="1"/>
</dbReference>
<dbReference type="STRING" id="909626.AQJ91_08980"/>
<evidence type="ECO:0000313" key="4">
    <source>
        <dbReference type="Proteomes" id="UP000053260"/>
    </source>
</evidence>
<dbReference type="RefSeq" id="WP_067018264.1">
    <property type="nucleotide sequence ID" value="NZ_KQ949078.1"/>
</dbReference>
<gene>
    <name evidence="3" type="ORF">AQJ91_08980</name>
</gene>
<organism evidence="3 4">
    <name type="scientific">Streptomyces dysideae</name>
    <dbReference type="NCBI Taxonomy" id="909626"/>
    <lineage>
        <taxon>Bacteria</taxon>
        <taxon>Bacillati</taxon>
        <taxon>Actinomycetota</taxon>
        <taxon>Actinomycetes</taxon>
        <taxon>Kitasatosporales</taxon>
        <taxon>Streptomycetaceae</taxon>
        <taxon>Streptomyces</taxon>
    </lineage>
</organism>
<dbReference type="AlphaFoldDB" id="A0A101V2S2"/>
<evidence type="ECO:0008006" key="5">
    <source>
        <dbReference type="Google" id="ProtNLM"/>
    </source>
</evidence>
<dbReference type="EMBL" id="LMXB01000024">
    <property type="protein sequence ID" value="KUO21460.1"/>
    <property type="molecule type" value="Genomic_DNA"/>
</dbReference>
<comment type="caution">
    <text evidence="3">The sequence shown here is derived from an EMBL/GenBank/DDBJ whole genome shotgun (WGS) entry which is preliminary data.</text>
</comment>
<name>A0A101V2S2_9ACTN</name>
<accession>A0A101V2S2</accession>
<evidence type="ECO:0000256" key="2">
    <source>
        <dbReference type="SAM" id="SignalP"/>
    </source>
</evidence>